<reference evidence="2" key="3">
    <citation type="submission" date="2021-06" db="EMBL/GenBank/DDBJ databases">
        <title>Chromosome-level genome assembly for S. haematobium.</title>
        <authorList>
            <person name="Stroehlein A.J."/>
        </authorList>
    </citation>
    <scope>NUCLEOTIDE SEQUENCE</scope>
</reference>
<dbReference type="Proteomes" id="UP000471633">
    <property type="component" value="Unassembled WGS sequence"/>
</dbReference>
<keyword evidence="3" id="KW-1185">Reference proteome</keyword>
<dbReference type="OrthoDB" id="10017343at2759"/>
<dbReference type="PANTHER" id="PTHR34754:SF1">
    <property type="entry name" value="COILED-COIL DOMAIN-CONTAINING PROTEIN 60"/>
    <property type="match status" value="1"/>
</dbReference>
<dbReference type="Pfam" id="PF15769">
    <property type="entry name" value="DUF4698"/>
    <property type="match status" value="1"/>
</dbReference>
<evidence type="ECO:0000256" key="1">
    <source>
        <dbReference type="SAM" id="MobiDB-lite"/>
    </source>
</evidence>
<proteinExistence type="predicted"/>
<dbReference type="GeneID" id="24592679"/>
<evidence type="ECO:0000313" key="2">
    <source>
        <dbReference type="EMBL" id="KAH9580740.1"/>
    </source>
</evidence>
<dbReference type="InterPro" id="IPR031526">
    <property type="entry name" value="DUF4698"/>
</dbReference>
<feature type="region of interest" description="Disordered" evidence="1">
    <location>
        <begin position="336"/>
        <end position="356"/>
    </location>
</feature>
<dbReference type="PANTHER" id="PTHR34754">
    <property type="entry name" value="COILED-COIL DOMAIN-CONTAINING PROTEIN 60"/>
    <property type="match status" value="1"/>
</dbReference>
<name>A0A922LF50_SCHHA</name>
<dbReference type="EMBL" id="AMPZ03000007">
    <property type="protein sequence ID" value="KAH9580740.1"/>
    <property type="molecule type" value="Genomic_DNA"/>
</dbReference>
<protein>
    <submittedName>
        <fullName evidence="2">Coiled-coil domain containing 60, variant 2</fullName>
    </submittedName>
</protein>
<comment type="caution">
    <text evidence="2">The sequence shown here is derived from an EMBL/GenBank/DDBJ whole genome shotgun (WGS) entry which is preliminary data.</text>
</comment>
<reference evidence="2" key="4">
    <citation type="journal article" date="2022" name="PLoS Pathog.">
        <title>Chromosome-level genome of Schistosoma haematobium underpins genome-wide explorations of molecular variation.</title>
        <authorList>
            <person name="Stroehlein A.J."/>
            <person name="Korhonen P.K."/>
            <person name="Lee V.V."/>
            <person name="Ralph S.A."/>
            <person name="Mentink-Kane M."/>
            <person name="You H."/>
            <person name="McManus D.P."/>
            <person name="Tchuente L.T."/>
            <person name="Stothard J.R."/>
            <person name="Kaur P."/>
            <person name="Dudchenko O."/>
            <person name="Aiden E.L."/>
            <person name="Yang B."/>
            <person name="Yang H."/>
            <person name="Emery A.M."/>
            <person name="Webster B.L."/>
            <person name="Brindley P.J."/>
            <person name="Rollinson D."/>
            <person name="Chang B.C.H."/>
            <person name="Gasser R.B."/>
            <person name="Young N.D."/>
        </authorList>
    </citation>
    <scope>NUCLEOTIDE SEQUENCE</scope>
</reference>
<evidence type="ECO:0000313" key="3">
    <source>
        <dbReference type="Proteomes" id="UP000471633"/>
    </source>
</evidence>
<feature type="compositionally biased region" description="Basic and acidic residues" evidence="1">
    <location>
        <begin position="336"/>
        <end position="348"/>
    </location>
</feature>
<reference evidence="2" key="2">
    <citation type="journal article" date="2019" name="Gigascience">
        <title>High-quality Schistosoma haematobium genome achieved by single-molecule and long-range sequencing.</title>
        <authorList>
            <person name="Stroehlein A.J."/>
            <person name="Korhonen P.K."/>
            <person name="Chong T.M."/>
            <person name="Lim Y.L."/>
            <person name="Chan K.G."/>
            <person name="Webster B."/>
            <person name="Rollinson D."/>
            <person name="Brindley P.J."/>
            <person name="Gasser R.B."/>
            <person name="Young N.D."/>
        </authorList>
    </citation>
    <scope>NUCLEOTIDE SEQUENCE</scope>
</reference>
<accession>A0A922LF50</accession>
<sequence length="811" mass="94260">MDRSLKVQTRNFEICSFTPPSRSEVRYNNYQRRCCQKQLEGLYAPTNRAYRELGHPLVVDATLLIKSTLGYIPQRPNMLYGHESSECTEGVEGKSCDEEQWKGTFNKISLPRESAEKSCQPLRPKQVGINEKPTAYSIQSGSAYMERRRKRGFVDLKKVIQQSNDMTKCVKHGRSFFGMLRQELIQKVYNFWYLYNQVIESRKSRIIPPVRAYTLNEQNHSNGESIEKTIHDIDEDELLDEEPEIRELMNNLIATGCDLEIPLTKTQELSSNIKQSDNHITSATEHRRLKQYKQWYSESPKPFTPKFFNICKPDFGKDLNSNQPYETYKLITSSDMKEDKKKKDHDGDHDGDDDDDDSFRDIIFTQICCVLWIMEQMYNLSHPEVDFKWRPISASWKLSDSSIELGKVCEQQNQPDQIWHDFVYDTTYKQAKTKYQNQQIDSTNSLNSLQSGTLSLEQRCPTPSSSIMKLQSINKVSKFDTTEQLSDQPSLLEENFNVSSIINQSDQLISTNDLIDLHPNNQNKINQNLNKIDNNNTSISNRKCVQFLKSANSVKKNKNQWVNCINEIHKMSKETLSELAHQIEVEMDKESLKESELRLTTRGQLTKKTVEKKPVKGHVNEVPKEFSSHKLINLVNNIRKQLSIMTDENAIKLQDRLEFMKQIKPEICLTKYHNIPTNRYTHIAMQCMRRMALYNKATGELVKKSNQKNELAPWYLDILADLCDLKSEPKFITVLSKLKFYAQLSPSLFTVMSFTRVLCSLTLWEILLPASAVAIDFIRTRIVDMSTEEYFDWLCQTYPKIKELITHSTED</sequence>
<dbReference type="CTD" id="24592679"/>
<reference evidence="2" key="1">
    <citation type="journal article" date="2012" name="Nat. Genet.">
        <title>Whole-genome sequence of Schistosoma haematobium.</title>
        <authorList>
            <person name="Young N.D."/>
            <person name="Jex A.R."/>
            <person name="Li B."/>
            <person name="Liu S."/>
            <person name="Yang L."/>
            <person name="Xiong Z."/>
            <person name="Li Y."/>
            <person name="Cantacessi C."/>
            <person name="Hall R.S."/>
            <person name="Xu X."/>
            <person name="Chen F."/>
            <person name="Wu X."/>
            <person name="Zerlotini A."/>
            <person name="Oliveira G."/>
            <person name="Hofmann A."/>
            <person name="Zhang G."/>
            <person name="Fang X."/>
            <person name="Kang Y."/>
            <person name="Campbell B.E."/>
            <person name="Loukas A."/>
            <person name="Ranganathan S."/>
            <person name="Rollinson D."/>
            <person name="Rinaldi G."/>
            <person name="Brindley P.J."/>
            <person name="Yang H."/>
            <person name="Wang J."/>
            <person name="Wang J."/>
            <person name="Gasser R.B."/>
        </authorList>
    </citation>
    <scope>NUCLEOTIDE SEQUENCE</scope>
</reference>
<dbReference type="AlphaFoldDB" id="A0A922LF50"/>
<gene>
    <name evidence="2" type="primary">CCDC60_1</name>
    <name evidence="2" type="ORF">MS3_00009290</name>
</gene>
<dbReference type="RefSeq" id="XP_051065062.1">
    <property type="nucleotide sequence ID" value="XM_051217645.1"/>
</dbReference>
<organism evidence="2 3">
    <name type="scientific">Schistosoma haematobium</name>
    <name type="common">Blood fluke</name>
    <dbReference type="NCBI Taxonomy" id="6185"/>
    <lineage>
        <taxon>Eukaryota</taxon>
        <taxon>Metazoa</taxon>
        <taxon>Spiralia</taxon>
        <taxon>Lophotrochozoa</taxon>
        <taxon>Platyhelminthes</taxon>
        <taxon>Trematoda</taxon>
        <taxon>Digenea</taxon>
        <taxon>Strigeidida</taxon>
        <taxon>Schistosomatoidea</taxon>
        <taxon>Schistosomatidae</taxon>
        <taxon>Schistosoma</taxon>
    </lineage>
</organism>